<gene>
    <name evidence="1" type="ORF">DSM101010T_00700</name>
</gene>
<comment type="caution">
    <text evidence="1">The sequence shown here is derived from an EMBL/GenBank/DDBJ whole genome shotgun (WGS) entry which is preliminary data.</text>
</comment>
<dbReference type="EMBL" id="BLVO01000001">
    <property type="protein sequence ID" value="GFM31705.1"/>
    <property type="molecule type" value="Genomic_DNA"/>
</dbReference>
<dbReference type="RefSeq" id="WP_174403416.1">
    <property type="nucleotide sequence ID" value="NZ_BLVO01000001.1"/>
</dbReference>
<protein>
    <submittedName>
        <fullName evidence="1">Uncharacterized protein</fullName>
    </submittedName>
</protein>
<proteinExistence type="predicted"/>
<accession>A0A7J0BEX1</accession>
<evidence type="ECO:0000313" key="2">
    <source>
        <dbReference type="Proteomes" id="UP000503840"/>
    </source>
</evidence>
<evidence type="ECO:0000313" key="1">
    <source>
        <dbReference type="EMBL" id="GFM31705.1"/>
    </source>
</evidence>
<name>A0A7J0BEX1_9BACT</name>
<sequence length="113" mass="13203">MEFRPKSFEACIEVGSECEDCSIVHAWVHVDGVWTVHAWGETDLAVYDLTVTRDPMHKSEYYQEMGVTEERLKRYSRIEFFTLLGDHKHFGPYDKEFFFAETSETDPLLTTGK</sequence>
<organism evidence="1 2">
    <name type="scientific">Desulfovibrio subterraneus</name>
    <dbReference type="NCBI Taxonomy" id="2718620"/>
    <lineage>
        <taxon>Bacteria</taxon>
        <taxon>Pseudomonadati</taxon>
        <taxon>Thermodesulfobacteriota</taxon>
        <taxon>Desulfovibrionia</taxon>
        <taxon>Desulfovibrionales</taxon>
        <taxon>Desulfovibrionaceae</taxon>
        <taxon>Desulfovibrio</taxon>
    </lineage>
</organism>
<dbReference type="AlphaFoldDB" id="A0A7J0BEX1"/>
<reference evidence="1 2" key="1">
    <citation type="submission" date="2020-05" db="EMBL/GenBank/DDBJ databases">
        <title>Draft genome sequence of Desulfovibrio sp. strain HN2T.</title>
        <authorList>
            <person name="Ueno A."/>
            <person name="Tamazawa S."/>
            <person name="Tamamura S."/>
            <person name="Murakami T."/>
            <person name="Kiyama T."/>
            <person name="Inomata H."/>
            <person name="Amano Y."/>
            <person name="Miyakawa K."/>
            <person name="Tamaki H."/>
            <person name="Naganuma T."/>
            <person name="Kaneko K."/>
        </authorList>
    </citation>
    <scope>NUCLEOTIDE SEQUENCE [LARGE SCALE GENOMIC DNA]</scope>
    <source>
        <strain evidence="1 2">HN2</strain>
    </source>
</reference>
<dbReference type="Proteomes" id="UP000503840">
    <property type="component" value="Unassembled WGS sequence"/>
</dbReference>
<keyword evidence="2" id="KW-1185">Reference proteome</keyword>